<dbReference type="EMBL" id="JALJOS010000025">
    <property type="protein sequence ID" value="KAK9825263.1"/>
    <property type="molecule type" value="Genomic_DNA"/>
</dbReference>
<keyword evidence="1" id="KW-0175">Coiled coil</keyword>
<keyword evidence="4" id="KW-1185">Reference proteome</keyword>
<dbReference type="Proteomes" id="UP001438707">
    <property type="component" value="Unassembled WGS sequence"/>
</dbReference>
<feature type="coiled-coil region" evidence="1">
    <location>
        <begin position="128"/>
        <end position="187"/>
    </location>
</feature>
<sequence>MWAPNILLLIGGMRDIDIEWAVAGLSTACLPEFAPRAICLTVLLYGPVPDMPPKPKPKASAKQAIKPKDEGEALEQELQQEQRARAALLLKAEGARLEEQRWRHRVQAVSTVAQQQQTDALDVTAHLHRVLKDANAQYQQQLSELEAHQREMQEDLLQRDDFIQQLQDELQEQSAAAKKSALEYEQKIGAMNREFEKMLSLIMGKLRILLQNDEWMAIKARAAATKATAPDV</sequence>
<organism evidence="3 4">
    <name type="scientific">Apatococcus lobatus</name>
    <dbReference type="NCBI Taxonomy" id="904363"/>
    <lineage>
        <taxon>Eukaryota</taxon>
        <taxon>Viridiplantae</taxon>
        <taxon>Chlorophyta</taxon>
        <taxon>core chlorophytes</taxon>
        <taxon>Trebouxiophyceae</taxon>
        <taxon>Chlorellales</taxon>
        <taxon>Chlorellaceae</taxon>
        <taxon>Apatococcus</taxon>
    </lineage>
</organism>
<dbReference type="AlphaFoldDB" id="A0AAW1QVC0"/>
<gene>
    <name evidence="3" type="ORF">WJX74_004468</name>
</gene>
<evidence type="ECO:0008006" key="5">
    <source>
        <dbReference type="Google" id="ProtNLM"/>
    </source>
</evidence>
<protein>
    <recommendedName>
        <fullName evidence="5">Coiled-coil domain-containing protein 153</fullName>
    </recommendedName>
</protein>
<evidence type="ECO:0000313" key="3">
    <source>
        <dbReference type="EMBL" id="KAK9825263.1"/>
    </source>
</evidence>
<reference evidence="3 4" key="1">
    <citation type="journal article" date="2024" name="Nat. Commun.">
        <title>Phylogenomics reveals the evolutionary origins of lichenization in chlorophyte algae.</title>
        <authorList>
            <person name="Puginier C."/>
            <person name="Libourel C."/>
            <person name="Otte J."/>
            <person name="Skaloud P."/>
            <person name="Haon M."/>
            <person name="Grisel S."/>
            <person name="Petersen M."/>
            <person name="Berrin J.G."/>
            <person name="Delaux P.M."/>
            <person name="Dal Grande F."/>
            <person name="Keller J."/>
        </authorList>
    </citation>
    <scope>NUCLEOTIDE SEQUENCE [LARGE SCALE GENOMIC DNA]</scope>
    <source>
        <strain evidence="3 4">SAG 2145</strain>
    </source>
</reference>
<accession>A0AAW1QVC0</accession>
<evidence type="ECO:0000256" key="2">
    <source>
        <dbReference type="SAM" id="MobiDB-lite"/>
    </source>
</evidence>
<feature type="region of interest" description="Disordered" evidence="2">
    <location>
        <begin position="52"/>
        <end position="75"/>
    </location>
</feature>
<evidence type="ECO:0000313" key="4">
    <source>
        <dbReference type="Proteomes" id="UP001438707"/>
    </source>
</evidence>
<evidence type="ECO:0000256" key="1">
    <source>
        <dbReference type="SAM" id="Coils"/>
    </source>
</evidence>
<name>A0AAW1QVC0_9CHLO</name>
<proteinExistence type="predicted"/>
<comment type="caution">
    <text evidence="3">The sequence shown here is derived from an EMBL/GenBank/DDBJ whole genome shotgun (WGS) entry which is preliminary data.</text>
</comment>